<feature type="compositionally biased region" description="Low complexity" evidence="1">
    <location>
        <begin position="41"/>
        <end position="54"/>
    </location>
</feature>
<dbReference type="AlphaFoldDB" id="A0A4C2AC49"/>
<evidence type="ECO:0000313" key="3">
    <source>
        <dbReference type="EMBL" id="GBP96769.1"/>
    </source>
</evidence>
<accession>A0A4C2AC49</accession>
<gene>
    <name evidence="3" type="ORF">EVAR_92303_1</name>
</gene>
<dbReference type="OrthoDB" id="10057959at2759"/>
<comment type="caution">
    <text evidence="3">The sequence shown here is derived from an EMBL/GenBank/DDBJ whole genome shotgun (WGS) entry which is preliminary data.</text>
</comment>
<evidence type="ECO:0000313" key="4">
    <source>
        <dbReference type="Proteomes" id="UP000299102"/>
    </source>
</evidence>
<dbReference type="EMBL" id="BGZK01002833">
    <property type="protein sequence ID" value="GBP96769.1"/>
    <property type="molecule type" value="Genomic_DNA"/>
</dbReference>
<reference evidence="3 4" key="1">
    <citation type="journal article" date="2019" name="Commun. Biol.">
        <title>The bagworm genome reveals a unique fibroin gene that provides high tensile strength.</title>
        <authorList>
            <person name="Kono N."/>
            <person name="Nakamura H."/>
            <person name="Ohtoshi R."/>
            <person name="Tomita M."/>
            <person name="Numata K."/>
            <person name="Arakawa K."/>
        </authorList>
    </citation>
    <scope>NUCLEOTIDE SEQUENCE [LARGE SCALE GENOMIC DNA]</scope>
</reference>
<evidence type="ECO:0000259" key="2">
    <source>
        <dbReference type="Pfam" id="PF13843"/>
    </source>
</evidence>
<proteinExistence type="predicted"/>
<dbReference type="InterPro" id="IPR029526">
    <property type="entry name" value="PGBD"/>
</dbReference>
<feature type="region of interest" description="Disordered" evidence="1">
    <location>
        <begin position="34"/>
        <end position="89"/>
    </location>
</feature>
<organism evidence="3 4">
    <name type="scientific">Eumeta variegata</name>
    <name type="common">Bagworm moth</name>
    <name type="synonym">Eumeta japonica</name>
    <dbReference type="NCBI Taxonomy" id="151549"/>
    <lineage>
        <taxon>Eukaryota</taxon>
        <taxon>Metazoa</taxon>
        <taxon>Ecdysozoa</taxon>
        <taxon>Arthropoda</taxon>
        <taxon>Hexapoda</taxon>
        <taxon>Insecta</taxon>
        <taxon>Pterygota</taxon>
        <taxon>Neoptera</taxon>
        <taxon>Endopterygota</taxon>
        <taxon>Lepidoptera</taxon>
        <taxon>Glossata</taxon>
        <taxon>Ditrysia</taxon>
        <taxon>Tineoidea</taxon>
        <taxon>Psychidae</taxon>
        <taxon>Oiketicinae</taxon>
        <taxon>Eumeta</taxon>
    </lineage>
</organism>
<keyword evidence="4" id="KW-1185">Reference proteome</keyword>
<dbReference type="Pfam" id="PF13843">
    <property type="entry name" value="DDE_Tnp_1_7"/>
    <property type="match status" value="1"/>
</dbReference>
<feature type="domain" description="PiggyBac transposable element-derived protein" evidence="2">
    <location>
        <begin position="67"/>
        <end position="123"/>
    </location>
</feature>
<protein>
    <recommendedName>
        <fullName evidence="2">PiggyBac transposable element-derived protein domain-containing protein</fullName>
    </recommendedName>
</protein>
<sequence>MEICRERIRAFVRLPTFSGCSFAPTRISLQEVLGEDGLSMSSGSEAGSDSESADPLPDELHNSESEEELSDQESSSNNNAFYLGKDNSRNVTTDNWYSSIPLAEALFQKGLTTVGTIRKNKREIF</sequence>
<evidence type="ECO:0000256" key="1">
    <source>
        <dbReference type="SAM" id="MobiDB-lite"/>
    </source>
</evidence>
<dbReference type="Proteomes" id="UP000299102">
    <property type="component" value="Unassembled WGS sequence"/>
</dbReference>
<name>A0A4C2AC49_EUMVA</name>